<sequence length="498" mass="57611">MGCQVLQILNERSVKKAIFLGTVILTFHIISILYNLVGSNTPFSENHEHDIRHFHQQWCRMQGWRIDWETVVKPCAGKVAWNERKVNSKLRTDANNSFITKWEIQPAGHFSRFFIQSVTKEGVHKNFGGDAWRVYIREGPASLAPQVWDHHNGMYEVVFLVMEPGDYSAQITLDFTLCDGLREPPVDWFIKGTVQGKYQPDGILGYIGDDYILEPIGGKTAINFSVPENSHGTQEFIPGKSLPCGITCNLLQNGFGRWVDGLWRPYTEDNTTAAVENSSFTRADTLWMYGDSVAKDFLKSLRLRGICRKIFKKCKHSYMWIYELTSVQEAREKFRPNDFNKTVLLQYLTNILDSPDMRRQNSVFLFNLGVHYSMSLNFTTYRDLVDSVIMLLRRKVDVQNNNKPIVIWKTTTSIEKEKTYPKNLTRWRFHTRQRLELFHKYATNAMCQAGIPVLEVYPMTASYPDGTLDHVHYSANVQRAAEDQLLAFIMEKMKKTSR</sequence>
<dbReference type="InterPro" id="IPR014756">
    <property type="entry name" value="Ig_E-set"/>
</dbReference>
<keyword evidence="3" id="KW-1185">Reference proteome</keyword>
<accession>A0ABN8LGQ8</accession>
<name>A0ABN8LGQ8_9CNID</name>
<dbReference type="SUPFAM" id="SSF81296">
    <property type="entry name" value="E set domains"/>
    <property type="match status" value="1"/>
</dbReference>
<dbReference type="EMBL" id="CALNXI010000006">
    <property type="protein sequence ID" value="CAH3014145.1"/>
    <property type="molecule type" value="Genomic_DNA"/>
</dbReference>
<proteinExistence type="predicted"/>
<gene>
    <name evidence="2" type="ORF">PEVE_00036973</name>
</gene>
<keyword evidence="1" id="KW-0812">Transmembrane</keyword>
<reference evidence="2 3" key="1">
    <citation type="submission" date="2022-05" db="EMBL/GenBank/DDBJ databases">
        <authorList>
            <consortium name="Genoscope - CEA"/>
            <person name="William W."/>
        </authorList>
    </citation>
    <scope>NUCLEOTIDE SEQUENCE [LARGE SCALE GENOMIC DNA]</scope>
</reference>
<dbReference type="Gene3D" id="2.60.40.10">
    <property type="entry name" value="Immunoglobulins"/>
    <property type="match status" value="1"/>
</dbReference>
<evidence type="ECO:0000256" key="1">
    <source>
        <dbReference type="SAM" id="Phobius"/>
    </source>
</evidence>
<dbReference type="PANTHER" id="PTHR16165:SF5">
    <property type="entry name" value="NXPE FAMILY MEMBER 3"/>
    <property type="match status" value="1"/>
</dbReference>
<keyword evidence="1" id="KW-1133">Transmembrane helix</keyword>
<protein>
    <submittedName>
        <fullName evidence="2">Uncharacterized protein</fullName>
    </submittedName>
</protein>
<comment type="caution">
    <text evidence="2">The sequence shown here is derived from an EMBL/GenBank/DDBJ whole genome shotgun (WGS) entry which is preliminary data.</text>
</comment>
<dbReference type="Proteomes" id="UP001159427">
    <property type="component" value="Unassembled WGS sequence"/>
</dbReference>
<dbReference type="PANTHER" id="PTHR16165">
    <property type="entry name" value="NXPE FAMILY MEMBER"/>
    <property type="match status" value="1"/>
</dbReference>
<evidence type="ECO:0000313" key="3">
    <source>
        <dbReference type="Proteomes" id="UP001159427"/>
    </source>
</evidence>
<feature type="transmembrane region" description="Helical" evidence="1">
    <location>
        <begin position="17"/>
        <end position="37"/>
    </location>
</feature>
<keyword evidence="1" id="KW-0472">Membrane</keyword>
<dbReference type="InterPro" id="IPR013783">
    <property type="entry name" value="Ig-like_fold"/>
</dbReference>
<evidence type="ECO:0000313" key="2">
    <source>
        <dbReference type="EMBL" id="CAH3014145.1"/>
    </source>
</evidence>
<organism evidence="2 3">
    <name type="scientific">Porites evermanni</name>
    <dbReference type="NCBI Taxonomy" id="104178"/>
    <lineage>
        <taxon>Eukaryota</taxon>
        <taxon>Metazoa</taxon>
        <taxon>Cnidaria</taxon>
        <taxon>Anthozoa</taxon>
        <taxon>Hexacorallia</taxon>
        <taxon>Scleractinia</taxon>
        <taxon>Fungiina</taxon>
        <taxon>Poritidae</taxon>
        <taxon>Porites</taxon>
    </lineage>
</organism>